<gene>
    <name evidence="3" type="ORF">CYME_CMI218C</name>
</gene>
<dbReference type="KEGG" id="cme:CYME_CMI218C"/>
<protein>
    <recommendedName>
        <fullName evidence="5">Pentacotripeptide-repeat region of PRORP domain-containing protein</fullName>
    </recommendedName>
</protein>
<dbReference type="RefSeq" id="XP_005536375.1">
    <property type="nucleotide sequence ID" value="XM_005536318.1"/>
</dbReference>
<dbReference type="PANTHER" id="PTHR47447">
    <property type="entry name" value="OS03G0856100 PROTEIN"/>
    <property type="match status" value="1"/>
</dbReference>
<name>M1V7U6_CYAM1</name>
<dbReference type="AlphaFoldDB" id="M1V7U6"/>
<dbReference type="GeneID" id="16993746"/>
<dbReference type="PANTHER" id="PTHR47447:SF17">
    <property type="entry name" value="OS12G0638900 PROTEIN"/>
    <property type="match status" value="1"/>
</dbReference>
<evidence type="ECO:0000256" key="1">
    <source>
        <dbReference type="ARBA" id="ARBA00022737"/>
    </source>
</evidence>
<sequence>MCVLRRCCCRGLPSLVVTHWPRVLPVASASGLLTRSASRSAKRAKQLSSGADEGILPAKLDVRQLQDLLRYLHRDERSVKYRQHGRAVAAMARELAEPDDSAALATILGSRWYHWWQRAQRPSRKAARKAARRTGAAEAGPADRLETNQPASPASAIWAQLELLLHGRRRRGTNQGARALLAAYQERALATDVPQFPQVTQVQKIIERCDRSRAGLVGAARLLQALPTLTGTAPSVGCLAEFIRLCVERHAPLYLRFSDAIVRMMTTALEQAARNNVASELEQVTREARYLAFRYIAELGVALFPDHMRPIADERIMHWFRWTVAKVLKRYARVMQRLRVAETSRAPAATTATDQFASSKEALDRGQVVPPARQLPESVDTKTAAVSVPAPARSGDAAPVAATSSTAVVDPLLQLPVLVLESAMSAAIRLGQIVEATDLLVEYRPGERPAPFKGIHPPSRVLLRTLLKRCADEGLVTESLEVMAHSRALGYRIRPSDVAHIFNAAAEAARRQEAQLAGGAGATRKPALRSTARAGHTFERITLPALNLDIIFHLYQHLLHATACRFDLEVFTAIARAVSTAPPAEQRAERAMSVLKEVRRRRIRPSSALLQQLMLACISGGDIRRALSIHIHMAERNMPLSVPVANALIKLCLDRGHAATARAVLEDLAQRQESTSLNAETLSLLVRYWAQVGNEEQAVKTIERIRSMGSGLKPTETAYVAMLELAASRGDVQAALNWMRALERELGCESPERVSSDGVPFKASMPSEQAFFALFQCLRKAAAAETAMNLLHEYGVRYGYQPSPLVYEIVYETCLRGSRIDYMRQLRQEIQQRGVTLPPLDSLNV</sequence>
<dbReference type="Gene3D" id="1.25.40.10">
    <property type="entry name" value="Tetratricopeptide repeat domain"/>
    <property type="match status" value="2"/>
</dbReference>
<proteinExistence type="predicted"/>
<dbReference type="Gramene" id="CMI218CT">
    <property type="protein sequence ID" value="CMI218CT"/>
    <property type="gene ID" value="CMI218C"/>
</dbReference>
<keyword evidence="1" id="KW-0677">Repeat</keyword>
<evidence type="ECO:0000313" key="4">
    <source>
        <dbReference type="Proteomes" id="UP000007014"/>
    </source>
</evidence>
<keyword evidence="4" id="KW-1185">Reference proteome</keyword>
<evidence type="ECO:0008006" key="5">
    <source>
        <dbReference type="Google" id="ProtNLM"/>
    </source>
</evidence>
<dbReference type="OrthoDB" id="185373at2759"/>
<dbReference type="EMBL" id="AP006491">
    <property type="protein sequence ID" value="BAM80089.1"/>
    <property type="molecule type" value="Genomic_DNA"/>
</dbReference>
<dbReference type="Proteomes" id="UP000007014">
    <property type="component" value="Chromosome 9"/>
</dbReference>
<evidence type="ECO:0000256" key="2">
    <source>
        <dbReference type="SAM" id="MobiDB-lite"/>
    </source>
</evidence>
<reference evidence="3 4" key="1">
    <citation type="journal article" date="2004" name="Nature">
        <title>Genome sequence of the ultrasmall unicellular red alga Cyanidioschyzon merolae 10D.</title>
        <authorList>
            <person name="Matsuzaki M."/>
            <person name="Misumi O."/>
            <person name="Shin-i T."/>
            <person name="Maruyama S."/>
            <person name="Takahara M."/>
            <person name="Miyagishima S."/>
            <person name="Mori T."/>
            <person name="Nishida K."/>
            <person name="Yagisawa F."/>
            <person name="Nishida K."/>
            <person name="Yoshida Y."/>
            <person name="Nishimura Y."/>
            <person name="Nakao S."/>
            <person name="Kobayashi T."/>
            <person name="Momoyama Y."/>
            <person name="Higashiyama T."/>
            <person name="Minoda A."/>
            <person name="Sano M."/>
            <person name="Nomoto H."/>
            <person name="Oishi K."/>
            <person name="Hayashi H."/>
            <person name="Ohta F."/>
            <person name="Nishizaka S."/>
            <person name="Haga S."/>
            <person name="Miura S."/>
            <person name="Morishita T."/>
            <person name="Kabeya Y."/>
            <person name="Terasawa K."/>
            <person name="Suzuki Y."/>
            <person name="Ishii Y."/>
            <person name="Asakawa S."/>
            <person name="Takano H."/>
            <person name="Ohta N."/>
            <person name="Kuroiwa H."/>
            <person name="Tanaka K."/>
            <person name="Shimizu N."/>
            <person name="Sugano S."/>
            <person name="Sato N."/>
            <person name="Nozaki H."/>
            <person name="Ogasawara N."/>
            <person name="Kohara Y."/>
            <person name="Kuroiwa T."/>
        </authorList>
    </citation>
    <scope>NUCLEOTIDE SEQUENCE [LARGE SCALE GENOMIC DNA]</scope>
    <source>
        <strain evidence="3 4">10D</strain>
    </source>
</reference>
<feature type="region of interest" description="Disordered" evidence="2">
    <location>
        <begin position="124"/>
        <end position="151"/>
    </location>
</feature>
<evidence type="ECO:0000313" key="3">
    <source>
        <dbReference type="EMBL" id="BAM80089.1"/>
    </source>
</evidence>
<dbReference type="InterPro" id="IPR011990">
    <property type="entry name" value="TPR-like_helical_dom_sf"/>
</dbReference>
<accession>M1V7U6</accession>
<reference evidence="3 4" key="2">
    <citation type="journal article" date="2007" name="BMC Biol.">
        <title>A 100%-complete sequence reveals unusually simple genomic features in the hot-spring red alga Cyanidioschyzon merolae.</title>
        <authorList>
            <person name="Nozaki H."/>
            <person name="Takano H."/>
            <person name="Misumi O."/>
            <person name="Terasawa K."/>
            <person name="Matsuzaki M."/>
            <person name="Maruyama S."/>
            <person name="Nishida K."/>
            <person name="Yagisawa F."/>
            <person name="Yoshida Y."/>
            <person name="Fujiwara T."/>
            <person name="Takio S."/>
            <person name="Tamura K."/>
            <person name="Chung S.J."/>
            <person name="Nakamura S."/>
            <person name="Kuroiwa H."/>
            <person name="Tanaka K."/>
            <person name="Sato N."/>
            <person name="Kuroiwa T."/>
        </authorList>
    </citation>
    <scope>NUCLEOTIDE SEQUENCE [LARGE SCALE GENOMIC DNA]</scope>
    <source>
        <strain evidence="3 4">10D</strain>
    </source>
</reference>
<feature type="region of interest" description="Disordered" evidence="2">
    <location>
        <begin position="349"/>
        <end position="382"/>
    </location>
</feature>
<dbReference type="HOGENOM" id="CLU_337200_0_0_1"/>
<organism evidence="3 4">
    <name type="scientific">Cyanidioschyzon merolae (strain NIES-3377 / 10D)</name>
    <name type="common">Unicellular red alga</name>
    <dbReference type="NCBI Taxonomy" id="280699"/>
    <lineage>
        <taxon>Eukaryota</taxon>
        <taxon>Rhodophyta</taxon>
        <taxon>Bangiophyceae</taxon>
        <taxon>Cyanidiales</taxon>
        <taxon>Cyanidiaceae</taxon>
        <taxon>Cyanidioschyzon</taxon>
    </lineage>
</organism>